<dbReference type="Pfam" id="PF22706">
    <property type="entry name" value="Tex_central_region"/>
    <property type="match status" value="2"/>
</dbReference>
<dbReference type="Gene3D" id="2.40.50.140">
    <property type="entry name" value="Nucleic acid-binding proteins"/>
    <property type="match status" value="1"/>
</dbReference>
<dbReference type="AlphaFoldDB" id="A0A5B9PBW5"/>
<dbReference type="OrthoDB" id="9804714at2"/>
<dbReference type="InterPro" id="IPR023319">
    <property type="entry name" value="Tex-like_HTH_dom_sf"/>
</dbReference>
<dbReference type="EMBL" id="CP042912">
    <property type="protein sequence ID" value="QEG20653.1"/>
    <property type="molecule type" value="Genomic_DNA"/>
</dbReference>
<dbReference type="FunFam" id="2.40.50.140:FF:000051">
    <property type="entry name" value="RNA-binding transcriptional accessory protein"/>
    <property type="match status" value="1"/>
</dbReference>
<dbReference type="PROSITE" id="PS50126">
    <property type="entry name" value="S1"/>
    <property type="match status" value="1"/>
</dbReference>
<feature type="compositionally biased region" description="Basic and acidic residues" evidence="1">
    <location>
        <begin position="294"/>
        <end position="318"/>
    </location>
</feature>
<feature type="region of interest" description="Disordered" evidence="1">
    <location>
        <begin position="768"/>
        <end position="879"/>
    </location>
</feature>
<feature type="domain" description="S1 motif" evidence="2">
    <location>
        <begin position="943"/>
        <end position="1012"/>
    </location>
</feature>
<keyword evidence="3" id="KW-0689">Ribosomal protein</keyword>
<keyword evidence="3" id="KW-0687">Ribonucleoprotein</keyword>
<dbReference type="GO" id="GO:0006412">
    <property type="term" value="P:translation"/>
    <property type="evidence" value="ECO:0007669"/>
    <property type="project" value="TreeGrafter"/>
</dbReference>
<keyword evidence="4" id="KW-1185">Reference proteome</keyword>
<proteinExistence type="predicted"/>
<dbReference type="Pfam" id="PF17674">
    <property type="entry name" value="HHH_9"/>
    <property type="match status" value="1"/>
</dbReference>
<feature type="compositionally biased region" description="Polar residues" evidence="1">
    <location>
        <begin position="253"/>
        <end position="264"/>
    </location>
</feature>
<dbReference type="Gene3D" id="3.30.420.140">
    <property type="entry name" value="YqgF/RNase H-like domain"/>
    <property type="match status" value="1"/>
</dbReference>
<name>A0A5B9PBW5_9BACT</name>
<dbReference type="Gene3D" id="1.10.150.310">
    <property type="entry name" value="Tex RuvX-like domain-like"/>
    <property type="match status" value="1"/>
</dbReference>
<dbReference type="GO" id="GO:0003735">
    <property type="term" value="F:structural constituent of ribosome"/>
    <property type="evidence" value="ECO:0007669"/>
    <property type="project" value="TreeGrafter"/>
</dbReference>
<dbReference type="RefSeq" id="WP_075084740.1">
    <property type="nucleotide sequence ID" value="NZ_CP042912.1"/>
</dbReference>
<dbReference type="InterPro" id="IPR023323">
    <property type="entry name" value="Tex-like_dom_sf"/>
</dbReference>
<dbReference type="InterPro" id="IPR037027">
    <property type="entry name" value="YqgF/RNaseH-like_dom_sf"/>
</dbReference>
<dbReference type="GO" id="GO:0003729">
    <property type="term" value="F:mRNA binding"/>
    <property type="evidence" value="ECO:0007669"/>
    <property type="project" value="TreeGrafter"/>
</dbReference>
<dbReference type="SMART" id="SM00316">
    <property type="entry name" value="S1"/>
    <property type="match status" value="1"/>
</dbReference>
<dbReference type="KEGG" id="mff:MFFC18_05030"/>
<feature type="compositionally biased region" description="Basic and acidic residues" evidence="1">
    <location>
        <begin position="340"/>
        <end position="350"/>
    </location>
</feature>
<dbReference type="Gene3D" id="1.10.10.650">
    <property type="entry name" value="RuvA domain 2-like"/>
    <property type="match status" value="1"/>
</dbReference>
<evidence type="ECO:0000313" key="3">
    <source>
        <dbReference type="EMBL" id="QEG20653.1"/>
    </source>
</evidence>
<dbReference type="InterPro" id="IPR018974">
    <property type="entry name" value="Tex-like_N"/>
</dbReference>
<dbReference type="Pfam" id="PF00575">
    <property type="entry name" value="S1"/>
    <property type="match status" value="1"/>
</dbReference>
<feature type="compositionally biased region" description="Pro residues" evidence="1">
    <location>
        <begin position="862"/>
        <end position="871"/>
    </location>
</feature>
<dbReference type="InterPro" id="IPR041692">
    <property type="entry name" value="HHH_9"/>
</dbReference>
<feature type="compositionally biased region" description="Low complexity" evidence="1">
    <location>
        <begin position="796"/>
        <end position="853"/>
    </location>
</feature>
<dbReference type="FunFam" id="1.10.10.650:FF:000001">
    <property type="entry name" value="S1 RNA-binding domain 1"/>
    <property type="match status" value="1"/>
</dbReference>
<dbReference type="CDD" id="cd05685">
    <property type="entry name" value="S1_Tex"/>
    <property type="match status" value="1"/>
</dbReference>
<accession>A0A5B9PBW5</accession>
<feature type="compositionally biased region" description="Polar residues" evidence="1">
    <location>
        <begin position="774"/>
        <end position="786"/>
    </location>
</feature>
<evidence type="ECO:0000313" key="4">
    <source>
        <dbReference type="Proteomes" id="UP000322214"/>
    </source>
</evidence>
<dbReference type="Pfam" id="PF12836">
    <property type="entry name" value="HHH_3"/>
    <property type="match status" value="1"/>
</dbReference>
<feature type="compositionally biased region" description="Low complexity" evidence="1">
    <location>
        <begin position="319"/>
        <end position="328"/>
    </location>
</feature>
<dbReference type="SMART" id="SM00732">
    <property type="entry name" value="YqgFc"/>
    <property type="match status" value="1"/>
</dbReference>
<dbReference type="SUPFAM" id="SSF50249">
    <property type="entry name" value="Nucleic acid-binding proteins"/>
    <property type="match status" value="1"/>
</dbReference>
<dbReference type="FunFam" id="3.30.420.140:FF:000001">
    <property type="entry name" value="RNA-binding transcriptional accessory protein"/>
    <property type="match status" value="1"/>
</dbReference>
<dbReference type="GO" id="GO:0006139">
    <property type="term" value="P:nucleobase-containing compound metabolic process"/>
    <property type="evidence" value="ECO:0007669"/>
    <property type="project" value="InterPro"/>
</dbReference>
<feature type="compositionally biased region" description="Basic and acidic residues" evidence="1">
    <location>
        <begin position="195"/>
        <end position="214"/>
    </location>
</feature>
<sequence>MIDISIIARDQNLPPEKVQRTIELLDDGNTIPFITRFRKDETGGLNEEQILSIKQQTTSLRALAERKAFVLKSIESQGKLTDKLKIAIDKASTSRALEDAYLPFKPRKKSRAQEARQQGLGPLAEDIFNGTAPEVDLATKATEYVRVDKGLTSVDDVIRGVSDLLAERFADDIELRQELRKVVNETGKLTALSTARDEPEAGKQKSGNEEKVETKSVAMPSSEQAGQAATKTEETASEPVSASEPVASEETVKSLQPADSSSTEADGDKTESDATIAAVAESKPDVEPASDAKAGTESEAKPEAEVKPETEVVADAKAKTPVAAAPAKSKTKKKKKKKRPVDDPYKDYHNFKQPLKKFPHHRVLSINRGERAKKLKVKIECDENRVFELATKKLVPEDHPFADHMKTCVKDALTRLVLPSLEREIRRQMTESAEKHAVEVFANNLRNLLLQPPIRNRRVLAIDPGYKRGCSIAILEKNGDVLHSDHVFVVGNQARRDESRKRVAELVSQYSVDLIAIGNGAACREAEQMISDCIETHLTDNQSIRYVMVNEAGASIYSTSEVGREELPDFTPAIRSAVSIGRRLQDPMSELVKISPANIGVGMYQHDVRAKHLSASLDDVVQFCVNRVGVDANTASPSLLSYVSGLNALTARRLVEHRKEQGGFKNRSQLKEVSGVGDATFVQVAGFLRISGGDCPLDSTSIHPESYPIAEEIIKRVDATAEQLFPQEARFEVASATPAAKDKAADGGLAAQAGEVSATPEVAKADLPAADSTEPASTEPASSGPASTEPAKAEPTATDSTDVDVAAAEPVTPVAAETSSTEEAAPATTTADLPTGAAAETAATETTAAETTTVSDAESKPVSPPSRPKPSPELVAARKKRREIVERISKLELDNLSTEIPAGKLLLADIVRTMKRPDWDPREKTRKPVFRRGMLKTDELQQGMELEAQVVNVVDFGVFVDIGLGESCLVHVSQLSNRFIRDPQVVFAVGDVIRTWVTEIDVKKRRVKLTAIRPGTEKGKGQRGRRPARGGSGNERGAARGGGRKPNRGRDNKKRSDFKKSWKPKPKAPKPVTPITDDMLKGDAPMTSFSDLMQFVKKKPDNSDEQ</sequence>
<reference evidence="3 4" key="1">
    <citation type="submission" date="2019-08" db="EMBL/GenBank/DDBJ databases">
        <title>Deep-cultivation of Planctomycetes and their phenomic and genomic characterization uncovers novel biology.</title>
        <authorList>
            <person name="Wiegand S."/>
            <person name="Jogler M."/>
            <person name="Boedeker C."/>
            <person name="Pinto D."/>
            <person name="Vollmers J."/>
            <person name="Rivas-Marin E."/>
            <person name="Kohn T."/>
            <person name="Peeters S.H."/>
            <person name="Heuer A."/>
            <person name="Rast P."/>
            <person name="Oberbeckmann S."/>
            <person name="Bunk B."/>
            <person name="Jeske O."/>
            <person name="Meyerdierks A."/>
            <person name="Storesund J.E."/>
            <person name="Kallscheuer N."/>
            <person name="Luecker S."/>
            <person name="Lage O.M."/>
            <person name="Pohl T."/>
            <person name="Merkel B.J."/>
            <person name="Hornburger P."/>
            <person name="Mueller R.-W."/>
            <person name="Bruemmer F."/>
            <person name="Labrenz M."/>
            <person name="Spormann A.M."/>
            <person name="Op den Camp H."/>
            <person name="Overmann J."/>
            <person name="Amann R."/>
            <person name="Jetten M.S.M."/>
            <person name="Mascher T."/>
            <person name="Medema M.H."/>
            <person name="Devos D.P."/>
            <person name="Kaster A.-K."/>
            <person name="Ovreas L."/>
            <person name="Rohde M."/>
            <person name="Galperin M.Y."/>
            <person name="Jogler C."/>
        </authorList>
    </citation>
    <scope>NUCLEOTIDE SEQUENCE [LARGE SCALE GENOMIC DNA]</scope>
    <source>
        <strain evidence="3 4">FC18</strain>
    </source>
</reference>
<dbReference type="InterPro" id="IPR044146">
    <property type="entry name" value="S1_Tex"/>
</dbReference>
<feature type="region of interest" description="Disordered" evidence="1">
    <location>
        <begin position="190"/>
        <end position="351"/>
    </location>
</feature>
<dbReference type="Pfam" id="PF16921">
    <property type="entry name" value="Tex_YqgF"/>
    <property type="match status" value="1"/>
</dbReference>
<dbReference type="GO" id="GO:0005840">
    <property type="term" value="C:ribosome"/>
    <property type="evidence" value="ECO:0007669"/>
    <property type="project" value="UniProtKB-KW"/>
</dbReference>
<feature type="region of interest" description="Disordered" evidence="1">
    <location>
        <begin position="1011"/>
        <end position="1086"/>
    </location>
</feature>
<dbReference type="SUPFAM" id="SSF158832">
    <property type="entry name" value="Tex N-terminal region-like"/>
    <property type="match status" value="2"/>
</dbReference>
<dbReference type="GO" id="GO:0005737">
    <property type="term" value="C:cytoplasm"/>
    <property type="evidence" value="ECO:0007669"/>
    <property type="project" value="UniProtKB-ARBA"/>
</dbReference>
<protein>
    <submittedName>
        <fullName evidence="3">30S ribosomal protein S1</fullName>
    </submittedName>
</protein>
<dbReference type="InterPro" id="IPR055179">
    <property type="entry name" value="Tex-like_central_region"/>
</dbReference>
<dbReference type="PANTHER" id="PTHR10724:SF10">
    <property type="entry name" value="S1 RNA-BINDING DOMAIN-CONTAINING PROTEIN 1"/>
    <property type="match status" value="1"/>
</dbReference>
<evidence type="ECO:0000256" key="1">
    <source>
        <dbReference type="SAM" id="MobiDB-lite"/>
    </source>
</evidence>
<dbReference type="PANTHER" id="PTHR10724">
    <property type="entry name" value="30S RIBOSOMAL PROTEIN S1"/>
    <property type="match status" value="1"/>
</dbReference>
<dbReference type="Gene3D" id="1.10.3500.10">
    <property type="entry name" value="Tex N-terminal region-like"/>
    <property type="match status" value="2"/>
</dbReference>
<dbReference type="InterPro" id="IPR010994">
    <property type="entry name" value="RuvA_2-like"/>
</dbReference>
<dbReference type="InterPro" id="IPR032639">
    <property type="entry name" value="Tex_YqgF"/>
</dbReference>
<feature type="compositionally biased region" description="Basic and acidic residues" evidence="1">
    <location>
        <begin position="1048"/>
        <end position="1060"/>
    </location>
</feature>
<dbReference type="Pfam" id="PF09371">
    <property type="entry name" value="Tex_N"/>
    <property type="match status" value="1"/>
</dbReference>
<dbReference type="Proteomes" id="UP000322214">
    <property type="component" value="Chromosome"/>
</dbReference>
<dbReference type="InterPro" id="IPR050437">
    <property type="entry name" value="Ribos_protein_bS1-like"/>
</dbReference>
<feature type="compositionally biased region" description="Basic residues" evidence="1">
    <location>
        <begin position="329"/>
        <end position="339"/>
    </location>
</feature>
<dbReference type="SUPFAM" id="SSF53098">
    <property type="entry name" value="Ribonuclease H-like"/>
    <property type="match status" value="1"/>
</dbReference>
<dbReference type="InterPro" id="IPR003029">
    <property type="entry name" value="S1_domain"/>
</dbReference>
<dbReference type="InterPro" id="IPR012337">
    <property type="entry name" value="RNaseH-like_sf"/>
</dbReference>
<dbReference type="STRING" id="980251.GCA_001642875_02312"/>
<dbReference type="InterPro" id="IPR006641">
    <property type="entry name" value="YqgF/RNaseH-like_dom"/>
</dbReference>
<organism evidence="3 4">
    <name type="scientific">Mariniblastus fucicola</name>
    <dbReference type="NCBI Taxonomy" id="980251"/>
    <lineage>
        <taxon>Bacteria</taxon>
        <taxon>Pseudomonadati</taxon>
        <taxon>Planctomycetota</taxon>
        <taxon>Planctomycetia</taxon>
        <taxon>Pirellulales</taxon>
        <taxon>Pirellulaceae</taxon>
        <taxon>Mariniblastus</taxon>
    </lineage>
</organism>
<evidence type="ECO:0000259" key="2">
    <source>
        <dbReference type="PROSITE" id="PS50126"/>
    </source>
</evidence>
<gene>
    <name evidence="3" type="primary">rpsA_1</name>
    <name evidence="3" type="ORF">MFFC18_05030</name>
</gene>
<dbReference type="SUPFAM" id="SSF47781">
    <property type="entry name" value="RuvA domain 2-like"/>
    <property type="match status" value="2"/>
</dbReference>
<feature type="compositionally biased region" description="Polar residues" evidence="1">
    <location>
        <begin position="219"/>
        <end position="230"/>
    </location>
</feature>
<dbReference type="InterPro" id="IPR012340">
    <property type="entry name" value="NA-bd_OB-fold"/>
</dbReference>